<dbReference type="FunFam" id="2.60.40.10:FF:000028">
    <property type="entry name" value="Neuronal cell adhesion molecule"/>
    <property type="match status" value="1"/>
</dbReference>
<accession>A0AAW2HG52</accession>
<feature type="domain" description="Ig-like" evidence="13">
    <location>
        <begin position="510"/>
        <end position="601"/>
    </location>
</feature>
<feature type="domain" description="Ig-like" evidence="13">
    <location>
        <begin position="52"/>
        <end position="141"/>
    </location>
</feature>
<feature type="domain" description="Ig-like" evidence="13">
    <location>
        <begin position="227"/>
        <end position="320"/>
    </location>
</feature>
<feature type="domain" description="Fibronectin type-III" evidence="14">
    <location>
        <begin position="810"/>
        <end position="909"/>
    </location>
</feature>
<dbReference type="FunFam" id="2.60.40.10:FF:000104">
    <property type="entry name" value="Down syndrome cell adhesion molecule b"/>
    <property type="match status" value="1"/>
</dbReference>
<keyword evidence="5" id="KW-0732">Signal</keyword>
<dbReference type="EMBL" id="JARGDH010000005">
    <property type="protein sequence ID" value="KAL0268744.1"/>
    <property type="molecule type" value="Genomic_DNA"/>
</dbReference>
<dbReference type="InterPro" id="IPR036179">
    <property type="entry name" value="Ig-like_dom_sf"/>
</dbReference>
<evidence type="ECO:0000256" key="1">
    <source>
        <dbReference type="ARBA" id="ARBA00004236"/>
    </source>
</evidence>
<dbReference type="PRINTS" id="PR00014">
    <property type="entry name" value="FNTYPEIII"/>
</dbReference>
<keyword evidence="3" id="KW-1003">Cell membrane</keyword>
<dbReference type="PROSITE" id="PS50835">
    <property type="entry name" value="IG_LIKE"/>
    <property type="match status" value="8"/>
</dbReference>
<keyword evidence="9" id="KW-0472">Membrane</keyword>
<dbReference type="Pfam" id="PF07679">
    <property type="entry name" value="I-set"/>
    <property type="match status" value="5"/>
</dbReference>
<keyword evidence="12" id="KW-0393">Immunoglobulin domain</keyword>
<dbReference type="SMART" id="SM00409">
    <property type="entry name" value="IG"/>
    <property type="match status" value="8"/>
</dbReference>
<dbReference type="FunFam" id="2.60.40.10:FF:000093">
    <property type="entry name" value="Down syndrome cell adhesion molecule, isoform B"/>
    <property type="match status" value="1"/>
</dbReference>
<feature type="domain" description="Fibronectin type-III" evidence="14">
    <location>
        <begin position="914"/>
        <end position="1009"/>
    </location>
</feature>
<dbReference type="CDD" id="cd20958">
    <property type="entry name" value="IgI_5_Dscam"/>
    <property type="match status" value="1"/>
</dbReference>
<dbReference type="Pfam" id="PF25059">
    <property type="entry name" value="FN3_DSCAM-DSCAML_C"/>
    <property type="match status" value="1"/>
</dbReference>
<dbReference type="InterPro" id="IPR056754">
    <property type="entry name" value="DSCAM/DSCAML_C"/>
</dbReference>
<feature type="domain" description="Ig-like" evidence="13">
    <location>
        <begin position="145"/>
        <end position="226"/>
    </location>
</feature>
<evidence type="ECO:0000256" key="8">
    <source>
        <dbReference type="ARBA" id="ARBA00022989"/>
    </source>
</evidence>
<keyword evidence="7" id="KW-0130">Cell adhesion</keyword>
<evidence type="ECO:0000256" key="4">
    <source>
        <dbReference type="ARBA" id="ARBA00022692"/>
    </source>
</evidence>
<evidence type="ECO:0000256" key="11">
    <source>
        <dbReference type="ARBA" id="ARBA00023180"/>
    </source>
</evidence>
<feature type="domain" description="Ig-like" evidence="13">
    <location>
        <begin position="608"/>
        <end position="690"/>
    </location>
</feature>
<comment type="caution">
    <text evidence="15">The sequence shown here is derived from an EMBL/GenBank/DDBJ whole genome shotgun (WGS) entry which is preliminary data.</text>
</comment>
<evidence type="ECO:0000256" key="9">
    <source>
        <dbReference type="ARBA" id="ARBA00023136"/>
    </source>
</evidence>
<dbReference type="InterPro" id="IPR036116">
    <property type="entry name" value="FN3_sf"/>
</dbReference>
<dbReference type="Pfam" id="PF00041">
    <property type="entry name" value="fn3"/>
    <property type="match status" value="5"/>
</dbReference>
<reference evidence="15" key="1">
    <citation type="journal article" date="2024" name="Gigascience">
        <title>Chromosome-level genome of the poultry shaft louse Menopon gallinae provides insight into the host-switching and adaptive evolution of parasitic lice.</title>
        <authorList>
            <person name="Xu Y."/>
            <person name="Ma L."/>
            <person name="Liu S."/>
            <person name="Liang Y."/>
            <person name="Liu Q."/>
            <person name="He Z."/>
            <person name="Tian L."/>
            <person name="Duan Y."/>
            <person name="Cai W."/>
            <person name="Li H."/>
            <person name="Song F."/>
        </authorList>
    </citation>
    <scope>NUCLEOTIDE SEQUENCE</scope>
    <source>
        <strain evidence="15">Cailab_2023a</strain>
    </source>
</reference>
<evidence type="ECO:0000256" key="10">
    <source>
        <dbReference type="ARBA" id="ARBA00023157"/>
    </source>
</evidence>
<dbReference type="GO" id="GO:0098609">
    <property type="term" value="P:cell-cell adhesion"/>
    <property type="evidence" value="ECO:0007669"/>
    <property type="project" value="UniProtKB-ARBA"/>
</dbReference>
<feature type="domain" description="Fibronectin type-III" evidence="14">
    <location>
        <begin position="1013"/>
        <end position="1111"/>
    </location>
</feature>
<dbReference type="InterPro" id="IPR003599">
    <property type="entry name" value="Ig_sub"/>
</dbReference>
<dbReference type="GO" id="GO:0005886">
    <property type="term" value="C:plasma membrane"/>
    <property type="evidence" value="ECO:0007669"/>
    <property type="project" value="UniProtKB-SubCell"/>
</dbReference>
<dbReference type="InterPro" id="IPR003598">
    <property type="entry name" value="Ig_sub2"/>
</dbReference>
<organism evidence="15">
    <name type="scientific">Menopon gallinae</name>
    <name type="common">poultry shaft louse</name>
    <dbReference type="NCBI Taxonomy" id="328185"/>
    <lineage>
        <taxon>Eukaryota</taxon>
        <taxon>Metazoa</taxon>
        <taxon>Ecdysozoa</taxon>
        <taxon>Arthropoda</taxon>
        <taxon>Hexapoda</taxon>
        <taxon>Insecta</taxon>
        <taxon>Pterygota</taxon>
        <taxon>Neoptera</taxon>
        <taxon>Paraneoptera</taxon>
        <taxon>Psocodea</taxon>
        <taxon>Troctomorpha</taxon>
        <taxon>Phthiraptera</taxon>
        <taxon>Amblycera</taxon>
        <taxon>Menoponidae</taxon>
        <taxon>Menopon</taxon>
    </lineage>
</organism>
<feature type="domain" description="Fibronectin type-III" evidence="14">
    <location>
        <begin position="1297"/>
        <end position="1381"/>
    </location>
</feature>
<evidence type="ECO:0000256" key="6">
    <source>
        <dbReference type="ARBA" id="ARBA00022737"/>
    </source>
</evidence>
<dbReference type="SUPFAM" id="SSF49265">
    <property type="entry name" value="Fibronectin type III"/>
    <property type="match status" value="3"/>
</dbReference>
<evidence type="ECO:0000256" key="12">
    <source>
        <dbReference type="ARBA" id="ARBA00023319"/>
    </source>
</evidence>
<dbReference type="GO" id="GO:0048812">
    <property type="term" value="P:neuron projection morphogenesis"/>
    <property type="evidence" value="ECO:0007669"/>
    <property type="project" value="UniProtKB-ARBA"/>
</dbReference>
<evidence type="ECO:0000256" key="2">
    <source>
        <dbReference type="ARBA" id="ARBA00004479"/>
    </source>
</evidence>
<keyword evidence="8" id="KW-1133">Transmembrane helix</keyword>
<evidence type="ECO:0000259" key="13">
    <source>
        <dbReference type="PROSITE" id="PS50835"/>
    </source>
</evidence>
<feature type="domain" description="Fibronectin type-III" evidence="14">
    <location>
        <begin position="1200"/>
        <end position="1293"/>
    </location>
</feature>
<dbReference type="PROSITE" id="PS50853">
    <property type="entry name" value="FN3"/>
    <property type="match status" value="6"/>
</dbReference>
<feature type="domain" description="Ig-like" evidence="13">
    <location>
        <begin position="415"/>
        <end position="499"/>
    </location>
</feature>
<dbReference type="FunFam" id="2.60.40.10:FF:000333">
    <property type="entry name" value="Down syndrome cell adhesion molecule"/>
    <property type="match status" value="1"/>
</dbReference>
<feature type="domain" description="Ig-like" evidence="13">
    <location>
        <begin position="1096"/>
        <end position="1192"/>
    </location>
</feature>
<feature type="domain" description="Fibronectin type-III" evidence="14">
    <location>
        <begin position="709"/>
        <end position="807"/>
    </location>
</feature>
<dbReference type="PANTHER" id="PTHR44170">
    <property type="entry name" value="PROTEIN SIDEKICK"/>
    <property type="match status" value="1"/>
</dbReference>
<proteinExistence type="predicted"/>
<gene>
    <name evidence="15" type="ORF">PYX00_010567</name>
</gene>
<name>A0AAW2HG52_9NEOP</name>
<keyword evidence="11" id="KW-0325">Glycoprotein</keyword>
<dbReference type="InterPro" id="IPR013783">
    <property type="entry name" value="Ig-like_fold"/>
</dbReference>
<dbReference type="InterPro" id="IPR003961">
    <property type="entry name" value="FN3_dom"/>
</dbReference>
<evidence type="ECO:0000256" key="3">
    <source>
        <dbReference type="ARBA" id="ARBA00022475"/>
    </source>
</evidence>
<evidence type="ECO:0008006" key="16">
    <source>
        <dbReference type="Google" id="ProtNLM"/>
    </source>
</evidence>
<dbReference type="SMART" id="SM00060">
    <property type="entry name" value="FN3"/>
    <property type="match status" value="6"/>
</dbReference>
<dbReference type="CDD" id="cd00063">
    <property type="entry name" value="FN3"/>
    <property type="match status" value="6"/>
</dbReference>
<dbReference type="InterPro" id="IPR007110">
    <property type="entry name" value="Ig-like_dom"/>
</dbReference>
<keyword evidence="10" id="KW-1015">Disulfide bond</keyword>
<comment type="subcellular location">
    <subcellularLocation>
        <location evidence="1">Cell membrane</location>
    </subcellularLocation>
    <subcellularLocation>
        <location evidence="2">Membrane</location>
        <topology evidence="2">Single-pass type I membrane protein</topology>
    </subcellularLocation>
</comment>
<evidence type="ECO:0000313" key="15">
    <source>
        <dbReference type="EMBL" id="KAL0268744.1"/>
    </source>
</evidence>
<dbReference type="InterPro" id="IPR013098">
    <property type="entry name" value="Ig_I-set"/>
</dbReference>
<keyword evidence="6" id="KW-0677">Repeat</keyword>
<sequence length="1449" mass="160551">MLPTGELLVVNVTRIDAQKTYRCRTHHRLTQEASVSRNEGKIQLTDMRGSVPPILNRKVVIVSARAEDTVVVPCVAYANPRPSYRWYQKRDRQEVPVENNDKFLVQDGTLVISGLKRNDSGTYVCVATNSEGSESLELQLTVTSPLSVHVHPVSQTAHLGKGADLECNILGFPWSSVLWLKDGQPLRFGSRVRLSSETRVQILSMEKEDRGMYQCLVKSEVETKVYPQLTYRFIEQTMQPGPSVSLKCSASGNPTPQISWFLDGFRLMHSDRLLIGQYVSLFGDVISHVNISSVKPEDGGEYECLVENRAGKVSHSARLNIYGLPYVRPMPAISAVAGKELTIKCPVAGYPIDVVTWEKDGVRLPTTLRQRVANNTLTIENIQRDTDQGAYSCSARNKQGHNSQRTVEVKVIVPPKITPFTFARDLKLGDRISVQCVVVSGDLPLAFVWLKDGSPPSESEKVTVRRYDPFTSALTIGAIAPTHSGNYTCRATNEAATVSHTAPLRVNVPPYWIVEPAREQNVILGNPISLHCQADGFPKPVVTWKQALGPDEYREITYNTPNMIRLENGSLAILKATEEHEGYYMCEANNGVGAGKSKFIHLVIHAPPRFAFKTKQETARKGEAAYIKCEAEGDVPMEIVWRMRGSELRPNYDQRYILKNTTLPKGMVSELTILEANHRDRGEYVCQANNAYGQDHMIVHLLIQEPPTSPRNLNAEVQSGRSIMLAWSPPTSDEDAKVTNYILQFKESRDVWHEHNSQKMVPGDQTMTLVTGLKPATSYHFRLYAENQLGTSSASDIIAATTETEPPSGAPQKVSAEPLSSTAVRVTWQPPERKLWNGDLLGYNIGFRRLKSDNDGYNWTYTKLSFGLPGDFRLTGLFKFTKYAVVVTANNVKGDGPASDPVIVETLEDVPDEPPQDIQCMALTSYALQLNWRPPSAARTNGIVQGYKIVYESTNELFESTRETKVTNAVAVTLHGLQPYTNYSLQISAFTNAGDGARSPVTYCVTEESIPEAPASVKAVVNSEDTVIVSWLPPRRSNGVLTKYTVYVRVIDHGTELKVIKGTLPPQHLHYEAVGLKKKEKYEAWVTASTKAGQGPSTAVVQLVPGSVVPAAIVSFGRTIVVPWKTEVRLPCLHVGQPRPTVEWRLGDVRIQKRSRNIIIEDKSLVLEDVGRNNEGNYSCHVRNNLGADHITFLLIVQVPPTPPLLLATAVTSSSVQLQWKQGDTGGTPVRGFILSYRKESREWMDLTLEPQMTSYLIDSLDCGTNYQFRLTAFNKIGSGVASKLNTVVTKGSRPIPPSRTAFLAINSTSVILHLRTWADGGCPITRFSLTTSGRILDNIDPFHEFVLDQLLPGTEYTIAVTAHNSAGSVTQEYVFITAPAQRGNSILSASAEFVPKLANIFRSQSTILGNRGRRAFQLLLRRHSNCDFMRGVASSFAARRHGDMLLFP</sequence>
<evidence type="ECO:0000259" key="14">
    <source>
        <dbReference type="PROSITE" id="PS50853"/>
    </source>
</evidence>
<evidence type="ECO:0000256" key="5">
    <source>
        <dbReference type="ARBA" id="ARBA00022729"/>
    </source>
</evidence>
<dbReference type="Gene3D" id="2.60.40.10">
    <property type="entry name" value="Immunoglobulins"/>
    <property type="match status" value="15"/>
</dbReference>
<dbReference type="PANTHER" id="PTHR44170:SF6">
    <property type="entry name" value="CONTACTIN"/>
    <property type="match status" value="1"/>
</dbReference>
<dbReference type="FunFam" id="2.60.40.10:FF:000005">
    <property type="entry name" value="Neuronal cell adhesion molecule"/>
    <property type="match status" value="1"/>
</dbReference>
<dbReference type="SUPFAM" id="SSF48726">
    <property type="entry name" value="Immunoglobulin"/>
    <property type="match status" value="8"/>
</dbReference>
<feature type="domain" description="Ig-like" evidence="13">
    <location>
        <begin position="325"/>
        <end position="408"/>
    </location>
</feature>
<dbReference type="SMART" id="SM00408">
    <property type="entry name" value="IGc2"/>
    <property type="match status" value="8"/>
</dbReference>
<keyword evidence="4" id="KW-0812">Transmembrane</keyword>
<evidence type="ECO:0000256" key="7">
    <source>
        <dbReference type="ARBA" id="ARBA00022889"/>
    </source>
</evidence>
<dbReference type="Pfam" id="PF13927">
    <property type="entry name" value="Ig_3"/>
    <property type="match status" value="3"/>
</dbReference>
<dbReference type="FunFam" id="2.60.40.10:FF:000017">
    <property type="entry name" value="Down syndrome cell adhesion molecule b"/>
    <property type="match status" value="1"/>
</dbReference>
<dbReference type="CDD" id="cd20956">
    <property type="entry name" value="IgI_4_Dscam"/>
    <property type="match status" value="1"/>
</dbReference>
<protein>
    <recommendedName>
        <fullName evidence="16">Down syndrome cell adhesion molecule-like protein Dscam2</fullName>
    </recommendedName>
</protein>